<feature type="transmembrane region" description="Helical" evidence="7">
    <location>
        <begin position="111"/>
        <end position="131"/>
    </location>
</feature>
<keyword evidence="2" id="KW-1003">Cell membrane</keyword>
<feature type="transmembrane region" description="Helical" evidence="7">
    <location>
        <begin position="42"/>
        <end position="67"/>
    </location>
</feature>
<keyword evidence="4 7" id="KW-1133">Transmembrane helix</keyword>
<feature type="transmembrane region" description="Helical" evidence="7">
    <location>
        <begin position="190"/>
        <end position="213"/>
    </location>
</feature>
<dbReference type="eggNOG" id="COG1295">
    <property type="taxonomic scope" value="Bacteria"/>
</dbReference>
<keyword evidence="5 7" id="KW-0472">Membrane</keyword>
<dbReference type="STRING" id="1385515.GCA_000423325_01570"/>
<evidence type="ECO:0000256" key="5">
    <source>
        <dbReference type="ARBA" id="ARBA00023136"/>
    </source>
</evidence>
<dbReference type="NCBIfam" id="TIGR00765">
    <property type="entry name" value="yihY_not_rbn"/>
    <property type="match status" value="1"/>
</dbReference>
<evidence type="ECO:0000313" key="9">
    <source>
        <dbReference type="Proteomes" id="UP000030003"/>
    </source>
</evidence>
<evidence type="ECO:0000313" key="8">
    <source>
        <dbReference type="EMBL" id="KGO99526.1"/>
    </source>
</evidence>
<keyword evidence="9" id="KW-1185">Reference proteome</keyword>
<dbReference type="GO" id="GO:0005886">
    <property type="term" value="C:plasma membrane"/>
    <property type="evidence" value="ECO:0007669"/>
    <property type="project" value="UniProtKB-SubCell"/>
</dbReference>
<evidence type="ECO:0000256" key="2">
    <source>
        <dbReference type="ARBA" id="ARBA00022475"/>
    </source>
</evidence>
<dbReference type="OrthoDB" id="9797028at2"/>
<dbReference type="RefSeq" id="WP_081677793.1">
    <property type="nucleotide sequence ID" value="NZ_AUHT01000008.1"/>
</dbReference>
<dbReference type="Pfam" id="PF03631">
    <property type="entry name" value="Virul_fac_BrkB"/>
    <property type="match status" value="1"/>
</dbReference>
<feature type="transmembrane region" description="Helical" evidence="7">
    <location>
        <begin position="157"/>
        <end position="184"/>
    </location>
</feature>
<feature type="region of interest" description="Disordered" evidence="6">
    <location>
        <begin position="293"/>
        <end position="315"/>
    </location>
</feature>
<comment type="caution">
    <text evidence="8">The sequence shown here is derived from an EMBL/GenBank/DDBJ whole genome shotgun (WGS) entry which is preliminary data.</text>
</comment>
<evidence type="ECO:0000256" key="3">
    <source>
        <dbReference type="ARBA" id="ARBA00022692"/>
    </source>
</evidence>
<proteinExistence type="predicted"/>
<dbReference type="Proteomes" id="UP000030003">
    <property type="component" value="Unassembled WGS sequence"/>
</dbReference>
<accession>A0A0A0MC14</accession>
<feature type="transmembrane region" description="Helical" evidence="7">
    <location>
        <begin position="225"/>
        <end position="247"/>
    </location>
</feature>
<dbReference type="InterPro" id="IPR017039">
    <property type="entry name" value="Virul_fac_BrkB"/>
</dbReference>
<name>A0A0A0MC14_9GAMM</name>
<dbReference type="EMBL" id="AVBH01000012">
    <property type="protein sequence ID" value="KGO99526.1"/>
    <property type="molecule type" value="Genomic_DNA"/>
</dbReference>
<evidence type="ECO:0000256" key="1">
    <source>
        <dbReference type="ARBA" id="ARBA00004651"/>
    </source>
</evidence>
<dbReference type="PANTHER" id="PTHR30213:SF1">
    <property type="entry name" value="INNER MEMBRANE PROTEIN YHJD"/>
    <property type="match status" value="1"/>
</dbReference>
<dbReference type="PANTHER" id="PTHR30213">
    <property type="entry name" value="INNER MEMBRANE PROTEIN YHJD"/>
    <property type="match status" value="1"/>
</dbReference>
<evidence type="ECO:0000256" key="6">
    <source>
        <dbReference type="SAM" id="MobiDB-lite"/>
    </source>
</evidence>
<dbReference type="AlphaFoldDB" id="A0A0A0MC14"/>
<comment type="subcellular location">
    <subcellularLocation>
        <location evidence="1">Cell membrane</location>
        <topology evidence="1">Multi-pass membrane protein</topology>
    </subcellularLocation>
</comment>
<evidence type="ECO:0000256" key="7">
    <source>
        <dbReference type="SAM" id="Phobius"/>
    </source>
</evidence>
<sequence>MSSEQGPDNPEPPPPAGLKAWAARFQHSWAGVLVRRFLDHDILALAAALSFYTTLSLAPLVVLVLWVTTALYPAAQEEFFRQVGLLVGPQVEATTRLIVNNAEEQPGVGSFAAAVGTGALLFSASVVFAQLQTALNRVFHSGAEQLGGLWAWLRKRLLSLGIVLGIGFLLVVSMAVQAALALVTQWLPDLLPVVVAAFSFLLYTVVFAAMYRLLPDCPVSRQRALLGGALTAGMFMLGRWLIGLYLGQASLGSAYGPAGGLMVMLVWLYYCAVIFLVGALITALLEERAESQASDAGDGAGSPQVHQATPGADAG</sequence>
<gene>
    <name evidence="8" type="ORF">N791_05120</name>
</gene>
<protein>
    <submittedName>
        <fullName evidence="8">BrkB protein</fullName>
    </submittedName>
</protein>
<reference evidence="8 9" key="1">
    <citation type="submission" date="2013-08" db="EMBL/GenBank/DDBJ databases">
        <title>Genomic analysis of Lysobacter defluvii.</title>
        <authorList>
            <person name="Wang Q."/>
            <person name="Wang G."/>
        </authorList>
    </citation>
    <scope>NUCLEOTIDE SEQUENCE [LARGE SCALE GENOMIC DNA]</scope>
    <source>
        <strain evidence="8 9">IMMIB APB-9</strain>
    </source>
</reference>
<evidence type="ECO:0000256" key="4">
    <source>
        <dbReference type="ARBA" id="ARBA00022989"/>
    </source>
</evidence>
<dbReference type="PIRSF" id="PIRSF035875">
    <property type="entry name" value="RNase_BN"/>
    <property type="match status" value="1"/>
</dbReference>
<keyword evidence="3 7" id="KW-0812">Transmembrane</keyword>
<feature type="transmembrane region" description="Helical" evidence="7">
    <location>
        <begin position="267"/>
        <end position="285"/>
    </location>
</feature>
<organism evidence="8 9">
    <name type="scientific">Lysobacter defluvii IMMIB APB-9 = DSM 18482</name>
    <dbReference type="NCBI Taxonomy" id="1385515"/>
    <lineage>
        <taxon>Bacteria</taxon>
        <taxon>Pseudomonadati</taxon>
        <taxon>Pseudomonadota</taxon>
        <taxon>Gammaproteobacteria</taxon>
        <taxon>Lysobacterales</taxon>
        <taxon>Lysobacteraceae</taxon>
        <taxon>Novilysobacter</taxon>
    </lineage>
</organism>